<feature type="chain" id="PRO_5037387232" evidence="1">
    <location>
        <begin position="23"/>
        <end position="180"/>
    </location>
</feature>
<gene>
    <name evidence="2" type="ORF">J34TS1_09860</name>
</gene>
<evidence type="ECO:0000256" key="1">
    <source>
        <dbReference type="SAM" id="SignalP"/>
    </source>
</evidence>
<sequence length="180" mass="20195">MKKMIGLLVMLLVLLPYQSAFAATATTSTASVEKEYFKDYKDKVKEVRNAQKALTAALCTNLTELNNKVKASNDKYNSLVKSKASKELIAQAKAQKTADRKVLSEAKKVCSKKVNEIKKASNLELKQLDKYKRELANVIKLHLKGKDQMSADEFNRRVTEGQSYISATFDKIITNLKSAR</sequence>
<comment type="caution">
    <text evidence="2">The sequence shown here is derived from an EMBL/GenBank/DDBJ whole genome shotgun (WGS) entry which is preliminary data.</text>
</comment>
<reference evidence="2 3" key="1">
    <citation type="submission" date="2021-03" db="EMBL/GenBank/DDBJ databases">
        <title>Antimicrobial resistance genes in bacteria isolated from Japanese honey, and their potential for conferring macrolide and lincosamide resistance in the American foulbrood pathogen Paenibacillus larvae.</title>
        <authorList>
            <person name="Okamoto M."/>
            <person name="Kumagai M."/>
            <person name="Kanamori H."/>
            <person name="Takamatsu D."/>
        </authorList>
    </citation>
    <scope>NUCLEOTIDE SEQUENCE [LARGE SCALE GENOMIC DNA]</scope>
    <source>
        <strain evidence="2 3">J34TS1</strain>
    </source>
</reference>
<organism evidence="2 3">
    <name type="scientific">Paenibacillus azoreducens</name>
    <dbReference type="NCBI Taxonomy" id="116718"/>
    <lineage>
        <taxon>Bacteria</taxon>
        <taxon>Bacillati</taxon>
        <taxon>Bacillota</taxon>
        <taxon>Bacilli</taxon>
        <taxon>Bacillales</taxon>
        <taxon>Paenibacillaceae</taxon>
        <taxon>Paenibacillus</taxon>
    </lineage>
</organism>
<evidence type="ECO:0000313" key="2">
    <source>
        <dbReference type="EMBL" id="GIO46221.1"/>
    </source>
</evidence>
<dbReference type="EMBL" id="BORT01000003">
    <property type="protein sequence ID" value="GIO46221.1"/>
    <property type="molecule type" value="Genomic_DNA"/>
</dbReference>
<protein>
    <submittedName>
        <fullName evidence="2">Uncharacterized protein</fullName>
    </submittedName>
</protein>
<dbReference type="RefSeq" id="WP_194232063.1">
    <property type="nucleotide sequence ID" value="NZ_AP025343.1"/>
</dbReference>
<dbReference type="AlphaFoldDB" id="A0A919Y773"/>
<name>A0A919Y773_9BACL</name>
<keyword evidence="3" id="KW-1185">Reference proteome</keyword>
<evidence type="ECO:0000313" key="3">
    <source>
        <dbReference type="Proteomes" id="UP000682811"/>
    </source>
</evidence>
<feature type="signal peptide" evidence="1">
    <location>
        <begin position="1"/>
        <end position="22"/>
    </location>
</feature>
<dbReference type="Proteomes" id="UP000682811">
    <property type="component" value="Unassembled WGS sequence"/>
</dbReference>
<accession>A0A919Y773</accession>
<keyword evidence="1" id="KW-0732">Signal</keyword>
<proteinExistence type="predicted"/>